<dbReference type="GO" id="GO:0004984">
    <property type="term" value="F:olfactory receptor activity"/>
    <property type="evidence" value="ECO:0007669"/>
    <property type="project" value="InterPro"/>
</dbReference>
<evidence type="ECO:0000256" key="4">
    <source>
        <dbReference type="ARBA" id="ARBA00022692"/>
    </source>
</evidence>
<evidence type="ECO:0000256" key="7">
    <source>
        <dbReference type="ARBA" id="ARBA00023136"/>
    </source>
</evidence>
<proteinExistence type="evidence at transcript level"/>
<keyword evidence="2" id="KW-1003">Cell membrane</keyword>
<evidence type="ECO:0000256" key="9">
    <source>
        <dbReference type="ARBA" id="ARBA00023224"/>
    </source>
</evidence>
<dbReference type="GO" id="GO:0005549">
    <property type="term" value="F:odorant binding"/>
    <property type="evidence" value="ECO:0007669"/>
    <property type="project" value="InterPro"/>
</dbReference>
<evidence type="ECO:0000256" key="8">
    <source>
        <dbReference type="ARBA" id="ARBA00023170"/>
    </source>
</evidence>
<comment type="similarity">
    <text evidence="10">Belongs to the insect chemoreceptor superfamily. Heteromeric odorant receptor channel (TC 1.A.69) family.</text>
</comment>
<dbReference type="PANTHER" id="PTHR21137">
    <property type="entry name" value="ODORANT RECEPTOR"/>
    <property type="match status" value="1"/>
</dbReference>
<evidence type="ECO:0000256" key="10">
    <source>
        <dbReference type="RuleBase" id="RU351113"/>
    </source>
</evidence>
<dbReference type="GO" id="GO:0007165">
    <property type="term" value="P:signal transduction"/>
    <property type="evidence" value="ECO:0007669"/>
    <property type="project" value="UniProtKB-KW"/>
</dbReference>
<dbReference type="EMBL" id="MH324881">
    <property type="protein sequence ID" value="QBB72980.1"/>
    <property type="molecule type" value="mRNA"/>
</dbReference>
<evidence type="ECO:0000256" key="2">
    <source>
        <dbReference type="ARBA" id="ARBA00022475"/>
    </source>
</evidence>
<accession>A0A411HR71</accession>
<feature type="transmembrane region" description="Helical" evidence="10">
    <location>
        <begin position="119"/>
        <end position="140"/>
    </location>
</feature>
<keyword evidence="3 10" id="KW-0716">Sensory transduction</keyword>
<feature type="transmembrane region" description="Helical" evidence="10">
    <location>
        <begin position="247"/>
        <end position="264"/>
    </location>
</feature>
<comment type="subcellular location">
    <subcellularLocation>
        <location evidence="1 10">Cell membrane</location>
        <topology evidence="1 10">Multi-pass membrane protein</topology>
    </subcellularLocation>
</comment>
<keyword evidence="6 10" id="KW-1133">Transmembrane helix</keyword>
<dbReference type="InterPro" id="IPR004117">
    <property type="entry name" value="7tm6_olfct_rcpt"/>
</dbReference>
<keyword evidence="9 10" id="KW-0807">Transducer</keyword>
<name>A0A411HR71_PROBE</name>
<reference evidence="11" key="1">
    <citation type="submission" date="2018-05" db="EMBL/GenBank/DDBJ databases">
        <title>Identification and expression analysis of candidate chemosensory receptors in the white-spotted flower chafer, Protaetia brevitarsis.</title>
        <authorList>
            <person name="Zhang T."/>
        </authorList>
    </citation>
    <scope>NUCLEOTIDE SEQUENCE</scope>
</reference>
<organism evidence="11">
    <name type="scientific">Protaetia brevitarsis</name>
    <name type="common">White-spotted flower chafer beetle</name>
    <name type="synonym">Liocola brevitarsis</name>
    <dbReference type="NCBI Taxonomy" id="348688"/>
    <lineage>
        <taxon>Eukaryota</taxon>
        <taxon>Metazoa</taxon>
        <taxon>Ecdysozoa</taxon>
        <taxon>Arthropoda</taxon>
        <taxon>Hexapoda</taxon>
        <taxon>Insecta</taxon>
        <taxon>Pterygota</taxon>
        <taxon>Neoptera</taxon>
        <taxon>Endopterygota</taxon>
        <taxon>Coleoptera</taxon>
        <taxon>Polyphaga</taxon>
        <taxon>Scarabaeiformia</taxon>
        <taxon>Scarabaeidae</taxon>
        <taxon>Cetoniinae</taxon>
        <taxon>Protaetia</taxon>
        <taxon>Liocola</taxon>
    </lineage>
</organism>
<evidence type="ECO:0000256" key="6">
    <source>
        <dbReference type="ARBA" id="ARBA00022989"/>
    </source>
</evidence>
<evidence type="ECO:0000313" key="11">
    <source>
        <dbReference type="EMBL" id="QBB72980.1"/>
    </source>
</evidence>
<feature type="transmembrane region" description="Helical" evidence="10">
    <location>
        <begin position="6"/>
        <end position="24"/>
    </location>
</feature>
<keyword evidence="7 10" id="KW-0472">Membrane</keyword>
<protein>
    <recommendedName>
        <fullName evidence="10">Odorant receptor</fullName>
    </recommendedName>
</protein>
<gene>
    <name evidence="11" type="primary">OR48</name>
</gene>
<keyword evidence="5 10" id="KW-0552">Olfaction</keyword>
<feature type="transmembrane region" description="Helical" evidence="10">
    <location>
        <begin position="68"/>
        <end position="84"/>
    </location>
</feature>
<dbReference type="AlphaFoldDB" id="A0A411HR71"/>
<feature type="transmembrane region" description="Helical" evidence="10">
    <location>
        <begin position="36"/>
        <end position="56"/>
    </location>
</feature>
<feature type="transmembrane region" description="Helical" evidence="10">
    <location>
        <begin position="172"/>
        <end position="192"/>
    </location>
</feature>
<dbReference type="GO" id="GO:0005886">
    <property type="term" value="C:plasma membrane"/>
    <property type="evidence" value="ECO:0007669"/>
    <property type="project" value="UniProtKB-SubCell"/>
</dbReference>
<dbReference type="PANTHER" id="PTHR21137:SF35">
    <property type="entry name" value="ODORANT RECEPTOR 19A-RELATED"/>
    <property type="match status" value="1"/>
</dbReference>
<feature type="transmembrane region" description="Helical" evidence="10">
    <location>
        <begin position="276"/>
        <end position="294"/>
    </location>
</feature>
<keyword evidence="4 10" id="KW-0812">Transmembrane</keyword>
<keyword evidence="8 10" id="KW-0675">Receptor</keyword>
<evidence type="ECO:0000256" key="3">
    <source>
        <dbReference type="ARBA" id="ARBA00022606"/>
    </source>
</evidence>
<evidence type="ECO:0000256" key="5">
    <source>
        <dbReference type="ARBA" id="ARBA00022725"/>
    </source>
</evidence>
<evidence type="ECO:0000256" key="1">
    <source>
        <dbReference type="ARBA" id="ARBA00004651"/>
    </source>
</evidence>
<sequence>MSWLSELDIFIFGLTLLLFIGEYMEYTPKEIKVFRVINCVVIITVLVFILGNLADAKSGEFVSTMEDFTTVFHTLFKYLIFMYNKNNLKELMDARTERFWKIPHGNEKLARKIRNIYKGVNIVQVVMLADVVPVIEIYFLTPYFNPSNIFIFPSNVFVNSVVMDAFVLFCQYYFASFVAFIVVGYDFIYLSLCTELRVQVKLLKYKLREVFTKTSEDPVSGISICVEYHHFLLSIYERMQKMYSSTLLFHYFVSLVTVCFDMYQSFVGESHLSHELLKFLMLAAIIAQLAFYCVPAELLSSEFTDIAQALYMSKWYKHKPDVQKLMLPIMVKCQRPHFFSAAGLMEINLDAFGSVIRRAFSFCAVIRNVLDK</sequence>
<dbReference type="Pfam" id="PF02949">
    <property type="entry name" value="7tm_6"/>
    <property type="match status" value="1"/>
</dbReference>